<protein>
    <submittedName>
        <fullName evidence="2">Uncharacterized protein</fullName>
    </submittedName>
</protein>
<accession>A0A7W6NZ07</accession>
<evidence type="ECO:0000313" key="3">
    <source>
        <dbReference type="Proteomes" id="UP000557392"/>
    </source>
</evidence>
<proteinExistence type="predicted"/>
<comment type="caution">
    <text evidence="2">The sequence shown here is derived from an EMBL/GenBank/DDBJ whole genome shotgun (WGS) entry which is preliminary data.</text>
</comment>
<dbReference type="Proteomes" id="UP000557392">
    <property type="component" value="Unassembled WGS sequence"/>
</dbReference>
<evidence type="ECO:0000313" key="2">
    <source>
        <dbReference type="EMBL" id="MBB4100326.1"/>
    </source>
</evidence>
<sequence>MAGFLSKLFGGGKPEPEVETLPEPDLSFARAEEELKLKTAFAQETWGLGQGGQWAADLDAGMITFTNDDGWEITAPVQVIGTYNTSDGTWLWGWDHPSVPQPVAQDAKRVHAFGEKYGLEALTTRQIHADESDAWTFTALACHLAGAQGGYRGPAGPTHVFMTYGTVSIRKDED</sequence>
<dbReference type="Pfam" id="PF21813">
    <property type="entry name" value="DUF6882"/>
    <property type="match status" value="1"/>
</dbReference>
<keyword evidence="3" id="KW-1185">Reference proteome</keyword>
<dbReference type="InterPro" id="IPR049249">
    <property type="entry name" value="DUF6882"/>
</dbReference>
<evidence type="ECO:0000256" key="1">
    <source>
        <dbReference type="SAM" id="MobiDB-lite"/>
    </source>
</evidence>
<name>A0A7W6NZ07_9SPHN</name>
<feature type="region of interest" description="Disordered" evidence="1">
    <location>
        <begin position="1"/>
        <end position="21"/>
    </location>
</feature>
<reference evidence="2 3" key="1">
    <citation type="submission" date="2020-08" db="EMBL/GenBank/DDBJ databases">
        <title>Genomic Encyclopedia of Type Strains, Phase IV (KMG-IV): sequencing the most valuable type-strain genomes for metagenomic binning, comparative biology and taxonomic classification.</title>
        <authorList>
            <person name="Goeker M."/>
        </authorList>
    </citation>
    <scope>NUCLEOTIDE SEQUENCE [LARGE SCALE GENOMIC DNA]</scope>
    <source>
        <strain evidence="2 3">DSM 101806</strain>
    </source>
</reference>
<dbReference type="AlphaFoldDB" id="A0A7W6NZ07"/>
<organism evidence="2 3">
    <name type="scientific">Sphingomonas kyeonggiensis</name>
    <dbReference type="NCBI Taxonomy" id="1268553"/>
    <lineage>
        <taxon>Bacteria</taxon>
        <taxon>Pseudomonadati</taxon>
        <taxon>Pseudomonadota</taxon>
        <taxon>Alphaproteobacteria</taxon>
        <taxon>Sphingomonadales</taxon>
        <taxon>Sphingomonadaceae</taxon>
        <taxon>Sphingomonas</taxon>
    </lineage>
</organism>
<dbReference type="RefSeq" id="WP_183999633.1">
    <property type="nucleotide sequence ID" value="NZ_JACIEH010000003.1"/>
</dbReference>
<gene>
    <name evidence="2" type="ORF">GGR46_003898</name>
</gene>
<dbReference type="EMBL" id="JACIEH010000003">
    <property type="protein sequence ID" value="MBB4100326.1"/>
    <property type="molecule type" value="Genomic_DNA"/>
</dbReference>